<organism evidence="3">
    <name type="scientific">Pyrodinium bahamense</name>
    <dbReference type="NCBI Taxonomy" id="73915"/>
    <lineage>
        <taxon>Eukaryota</taxon>
        <taxon>Sar</taxon>
        <taxon>Alveolata</taxon>
        <taxon>Dinophyceae</taxon>
        <taxon>Gonyaulacales</taxon>
        <taxon>Pyrocystaceae</taxon>
        <taxon>Pyrodinium</taxon>
    </lineage>
</organism>
<keyword evidence="2" id="KW-0812">Transmembrane</keyword>
<evidence type="ECO:0000256" key="2">
    <source>
        <dbReference type="SAM" id="Phobius"/>
    </source>
</evidence>
<evidence type="ECO:0000256" key="1">
    <source>
        <dbReference type="SAM" id="MobiDB-lite"/>
    </source>
</evidence>
<feature type="region of interest" description="Disordered" evidence="1">
    <location>
        <begin position="161"/>
        <end position="181"/>
    </location>
</feature>
<name>A0A7S0FL63_9DINO</name>
<protein>
    <submittedName>
        <fullName evidence="3">Uncharacterized protein</fullName>
    </submittedName>
</protein>
<sequence length="249" mass="27408">MADNTRTTASAERLPAMAETLGMGETVGLTSLDPKAGAAAWRFMVALASVCLLTVIQSRTSCRRYADASTLASARALAASQRVARHAPRAAFLGTTASKGCWLRTGKTRNDFICLVVLAGETTRNQADGKAKAKGEFLVRDHDKGPQLSFAALSRVEEAAATGRKDKSMRDRQLRERDTSNDQKRAVFAVRRMFQRINRAVPEDFDILKRELADLLEMEGPALGSQLQPMRDQSEQVLLINAQRIKNMR</sequence>
<dbReference type="EMBL" id="HBEG01031054">
    <property type="protein sequence ID" value="CAD8368639.1"/>
    <property type="molecule type" value="Transcribed_RNA"/>
</dbReference>
<evidence type="ECO:0000313" key="3">
    <source>
        <dbReference type="EMBL" id="CAD8368639.1"/>
    </source>
</evidence>
<dbReference type="AlphaFoldDB" id="A0A7S0FL63"/>
<keyword evidence="2" id="KW-1133">Transmembrane helix</keyword>
<reference evidence="3" key="1">
    <citation type="submission" date="2021-01" db="EMBL/GenBank/DDBJ databases">
        <authorList>
            <person name="Corre E."/>
            <person name="Pelletier E."/>
            <person name="Niang G."/>
            <person name="Scheremetjew M."/>
            <person name="Finn R."/>
            <person name="Kale V."/>
            <person name="Holt S."/>
            <person name="Cochrane G."/>
            <person name="Meng A."/>
            <person name="Brown T."/>
            <person name="Cohen L."/>
        </authorList>
    </citation>
    <scope>NUCLEOTIDE SEQUENCE</scope>
    <source>
        <strain evidence="3">Pbaha01</strain>
    </source>
</reference>
<gene>
    <name evidence="3" type="ORF">PBAH0796_LOCUS18974</name>
</gene>
<accession>A0A7S0FL63</accession>
<proteinExistence type="predicted"/>
<feature type="transmembrane region" description="Helical" evidence="2">
    <location>
        <begin position="39"/>
        <end position="56"/>
    </location>
</feature>
<keyword evidence="2" id="KW-0472">Membrane</keyword>